<dbReference type="EMBL" id="JAINVZ010000003">
    <property type="protein sequence ID" value="MBY8884388.1"/>
    <property type="molecule type" value="Genomic_DNA"/>
</dbReference>
<evidence type="ECO:0000313" key="3">
    <source>
        <dbReference type="EMBL" id="MBY8884388.1"/>
    </source>
</evidence>
<sequence length="320" mass="31317">MGAGVDNGAPRPAPPPRPPHPPGIPHGAPPAYGPHPGQPFAPPAPSAQGIARRAANAGKAARAAVAAGICLVLGVGLLTGALIGHWVDNPAEAQTGSDVAARAFTEARSAWHSAPVDSLFPPTVKGTDAGPGGADRTWTRVGVAPDGGCAGAFDPPLATALAPLGCARLLRATYTDATSSDVTTVGILVTTADPAATAAFSTHWTASHLGDRTDALPRPVAFPGTDAAGFGAAQRASWTVNVSATLPLVVYAVSGFADGRSVDAPQPAAAATVRGATTVPAQSGLGDDAAGLAQAIAGRYAAAVPDALDPGPTPAGQGAP</sequence>
<gene>
    <name evidence="3" type="ORF">K7472_05960</name>
</gene>
<evidence type="ECO:0000256" key="2">
    <source>
        <dbReference type="SAM" id="Phobius"/>
    </source>
</evidence>
<keyword evidence="2" id="KW-0472">Membrane</keyword>
<name>A0ABS7QN74_9ACTN</name>
<feature type="region of interest" description="Disordered" evidence="1">
    <location>
        <begin position="1"/>
        <end position="48"/>
    </location>
</feature>
<reference evidence="3 4" key="1">
    <citation type="submission" date="2021-08" db="EMBL/GenBank/DDBJ databases">
        <title>Streptomyces sp. PTM05 isolated from lichen.</title>
        <authorList>
            <person name="Somphong A."/>
            <person name="Phongsopitanun W."/>
            <person name="Tanasupawat S."/>
        </authorList>
    </citation>
    <scope>NUCLEOTIDE SEQUENCE [LARGE SCALE GENOMIC DNA]</scope>
    <source>
        <strain evidence="3 4">Ptm05</strain>
    </source>
</reference>
<dbReference type="RefSeq" id="WP_222974744.1">
    <property type="nucleotide sequence ID" value="NZ_JAINVZ010000003.1"/>
</dbReference>
<organism evidence="3 4">
    <name type="scientific">Streptantibioticus parmotrematis</name>
    <dbReference type="NCBI Taxonomy" id="2873249"/>
    <lineage>
        <taxon>Bacteria</taxon>
        <taxon>Bacillati</taxon>
        <taxon>Actinomycetota</taxon>
        <taxon>Actinomycetes</taxon>
        <taxon>Kitasatosporales</taxon>
        <taxon>Streptomycetaceae</taxon>
        <taxon>Streptantibioticus</taxon>
    </lineage>
</organism>
<keyword evidence="2" id="KW-1133">Transmembrane helix</keyword>
<feature type="compositionally biased region" description="Pro residues" evidence="1">
    <location>
        <begin position="11"/>
        <end position="45"/>
    </location>
</feature>
<evidence type="ECO:0000313" key="4">
    <source>
        <dbReference type="Proteomes" id="UP001198565"/>
    </source>
</evidence>
<evidence type="ECO:0000256" key="1">
    <source>
        <dbReference type="SAM" id="MobiDB-lite"/>
    </source>
</evidence>
<accession>A0ABS7QN74</accession>
<protein>
    <submittedName>
        <fullName evidence="3">Uncharacterized protein</fullName>
    </submittedName>
</protein>
<comment type="caution">
    <text evidence="3">The sequence shown here is derived from an EMBL/GenBank/DDBJ whole genome shotgun (WGS) entry which is preliminary data.</text>
</comment>
<proteinExistence type="predicted"/>
<keyword evidence="4" id="KW-1185">Reference proteome</keyword>
<feature type="transmembrane region" description="Helical" evidence="2">
    <location>
        <begin position="63"/>
        <end position="87"/>
    </location>
</feature>
<dbReference type="Proteomes" id="UP001198565">
    <property type="component" value="Unassembled WGS sequence"/>
</dbReference>
<keyword evidence="2" id="KW-0812">Transmembrane</keyword>